<evidence type="ECO:0000313" key="1">
    <source>
        <dbReference type="EMBL" id="KAF2286439.1"/>
    </source>
</evidence>
<dbReference type="GO" id="GO:0009507">
    <property type="term" value="C:chloroplast"/>
    <property type="evidence" value="ECO:0007669"/>
    <property type="project" value="TreeGrafter"/>
</dbReference>
<dbReference type="EMBL" id="JAAGAX010000017">
    <property type="protein sequence ID" value="KAF2286439.1"/>
    <property type="molecule type" value="Genomic_DNA"/>
</dbReference>
<name>A0A6A6KG00_HEVBR</name>
<keyword evidence="2" id="KW-1185">Reference proteome</keyword>
<organism evidence="1 2">
    <name type="scientific">Hevea brasiliensis</name>
    <name type="common">Para rubber tree</name>
    <name type="synonym">Siphonia brasiliensis</name>
    <dbReference type="NCBI Taxonomy" id="3981"/>
    <lineage>
        <taxon>Eukaryota</taxon>
        <taxon>Viridiplantae</taxon>
        <taxon>Streptophyta</taxon>
        <taxon>Embryophyta</taxon>
        <taxon>Tracheophyta</taxon>
        <taxon>Spermatophyta</taxon>
        <taxon>Magnoliopsida</taxon>
        <taxon>eudicotyledons</taxon>
        <taxon>Gunneridae</taxon>
        <taxon>Pentapetalae</taxon>
        <taxon>rosids</taxon>
        <taxon>fabids</taxon>
        <taxon>Malpighiales</taxon>
        <taxon>Euphorbiaceae</taxon>
        <taxon>Crotonoideae</taxon>
        <taxon>Micrandreae</taxon>
        <taxon>Hevea</taxon>
    </lineage>
</organism>
<gene>
    <name evidence="1" type="ORF">GH714_016931</name>
</gene>
<protein>
    <submittedName>
        <fullName evidence="1">Uncharacterized protein</fullName>
    </submittedName>
</protein>
<dbReference type="PANTHER" id="PTHR36334">
    <property type="entry name" value="PROTEIN, PUTATIVE (DUF2358)-RELATED"/>
    <property type="match status" value="1"/>
</dbReference>
<sequence length="145" mass="16766">MVDGMDFGELCNEYECISSPLVDQTTSDMDSNFRCDFLTFVLPVVNWKSYFLSNCRIQSGVLQSVQEMDMLSTSILHHLELRHSSGHRDACSLQLRMENFVKNLSSHLPTQKKTYLDASGDPIKDRRGQFGVDPFFFFYYFLSSY</sequence>
<evidence type="ECO:0000313" key="2">
    <source>
        <dbReference type="Proteomes" id="UP000467840"/>
    </source>
</evidence>
<dbReference type="Proteomes" id="UP000467840">
    <property type="component" value="Chromosome 3"/>
</dbReference>
<reference evidence="1 2" key="1">
    <citation type="journal article" date="2020" name="Mol. Plant">
        <title>The Chromosome-Based Rubber Tree Genome Provides New Insights into Spurge Genome Evolution and Rubber Biosynthesis.</title>
        <authorList>
            <person name="Liu J."/>
            <person name="Shi C."/>
            <person name="Shi C.C."/>
            <person name="Li W."/>
            <person name="Zhang Q.J."/>
            <person name="Zhang Y."/>
            <person name="Li K."/>
            <person name="Lu H.F."/>
            <person name="Shi C."/>
            <person name="Zhu S.T."/>
            <person name="Xiao Z.Y."/>
            <person name="Nan H."/>
            <person name="Yue Y."/>
            <person name="Zhu X.G."/>
            <person name="Wu Y."/>
            <person name="Hong X.N."/>
            <person name="Fan G.Y."/>
            <person name="Tong Y."/>
            <person name="Zhang D."/>
            <person name="Mao C.L."/>
            <person name="Liu Y.L."/>
            <person name="Hao S.J."/>
            <person name="Liu W.Q."/>
            <person name="Lv M.Q."/>
            <person name="Zhang H.B."/>
            <person name="Liu Y."/>
            <person name="Hu-Tang G.R."/>
            <person name="Wang J.P."/>
            <person name="Wang J.H."/>
            <person name="Sun Y.H."/>
            <person name="Ni S.B."/>
            <person name="Chen W.B."/>
            <person name="Zhang X.C."/>
            <person name="Jiao Y.N."/>
            <person name="Eichler E.E."/>
            <person name="Li G.H."/>
            <person name="Liu X."/>
            <person name="Gao L.Z."/>
        </authorList>
    </citation>
    <scope>NUCLEOTIDE SEQUENCE [LARGE SCALE GENOMIC DNA]</scope>
    <source>
        <strain evidence="2">cv. GT1</strain>
        <tissue evidence="1">Leaf</tissue>
    </source>
</reference>
<comment type="caution">
    <text evidence="1">The sequence shown here is derived from an EMBL/GenBank/DDBJ whole genome shotgun (WGS) entry which is preliminary data.</text>
</comment>
<dbReference type="AlphaFoldDB" id="A0A6A6KG00"/>
<dbReference type="PANTHER" id="PTHR36334:SF1">
    <property type="entry name" value="PROTEIN, PUTATIVE (DUF2358)-RELATED"/>
    <property type="match status" value="1"/>
</dbReference>
<proteinExistence type="predicted"/>
<accession>A0A6A6KG00</accession>